<sequence>MSNHAFLNKNNYRVIIQIITNYINLEQYELARLLLINLINSNLLNVSDIGKNKKITNYLIKNKLYILKKVLKYIRRYIKYGPSPLQIFSKEISSSHFLLKLVNDYNYFVDIIFFNFIKFENDYKILFSQFKQICSDLPTKDCDKASQEIYGKTSQEIYGKTSQEIYGKTSQEIYDKINKYNFLTKYKYILKKKYISNEIKQKILFDIILSIIITHKDHYLKLGQIFNIYFNFNFFSIDILQYLRRLFYLYIKARELLKNGKKSGKKGGKKGGKNNRNFLLFYLIDYVMPDNKKQTKIKTDKRNEKKNANFVKNIFSEKKYKINYNDNFFNKIDELTLTNFKLIHETDGCTDLINFRKKKQNNKKKTDDISSKNNLKKNMSETNNLNVIYIPPLYIVNQKCIHNYITSYQDEISFFFKKNIIIEIFTDLFYLCFYLPSLSLSLFKALFFNKKFKKFLLHLFMLNNRQYVNFGENKKQNGNSNIYQEQHKIETKQINIQNKIYESYLIFLEAYFDIIHIYIIVLTEKLKKNDLINYQNFIYLFKFNHLFINNIFLFSISSTISFLYQKCQESFTQIRSKIKSNPLIYNHANKIGPIHPPESPDPLAHSPNQSVSHVKVEKVVNAVMSETGVMGEPGESFPHLSKQYHLATNILNKIYTFLVMLAFYYNCEDIKVLCVDSFFHKIDIEKDDFFKDCDNLYKNQNETYVVKLDGIGLYLCINYLKINKIIYLYINKLRNKMNYRNIFKSTKYIGYKNKSILYEILISTNTFYSNKTNQIYNIFIYLFNYIDDIYSKLVNHQIVCYPIGIEKNEDLLFYINYSRIYNIPFLRYLFYVCQTHLVQNNFEHLNKILNDFKDLKNLCILYCIENTNDVGIKFRCLNQIEICKNNRYLYNYIKDIKIKINLTCVNYHFYKTHEHKLKLFKTKKVKKNDIYKMLENYSIPYFLNQFNIIPYVNATFIMTLKKYTKKLSFSKKKKYMNLNMLSFYTSIKAAYGYLSGTTGLHEVEKNYKLVRYKECKIKCLFYIIIILFRFIEKRQINGSNFIKLVIFIYNKLRENNKINKNKSIFFFNLRNLLFKIFENIYTRLIIFFTNFEITKNVKNVKIDYNGKYKNSYRVPKNGKKNHKNGGKNHKNGGKNHNNGKKNHNNGKKDDSGGKLKTWAAYPSKCDDKFVVFKINDDKKNKKCSFYNLLTRIEKKIKDKEYIYSCFKKNERKYKLKKKKINNILDKYIYDIIYNTSQEYVYKNIVNQKDKNINIFFLNKYKKQLIMSTYTYNLILYLRFVQIFKKIYIKNILSDSTFINNSYISQILYISKNIYYKNSFLIYLFVYYINKYKENEINRYILLNSYNIDFLLIYMFLGICVTHSYQVENGIILLNFAKTKVNKMKNDVEQKKKGQIIFKFLLYFIKKLHILLKIKKNISKNKLPRNKNDQNGYIYDKALGQNLRRKKMQNMPQSRAQNILLIKYLLLTSNSLKVQSKMIKKYFIDLYKKKNFLQDMFFFFSNMKKKKKIVLKIENSQIDKENYPNFTKDANICVKNKTKYQYISYKDMHNILNKYSTLLIQNIDDQKGNVLNYLLYFFFFSDILITYIYDSISGNKIDANFVDSFSKTQTTKSAQKNKPAQKNKLTKPTKPTQTNLYHITYQTKINYNLFNIFTIDIYTLVKYILFIVKSYGNAKILCSFFFIQYYHLLVGNIQTIFSIYNEIPIHKKNLDSQFGIINLCSNIKNNKHIKYKIKSKNIYKNKKPIIECLTNDFLFLINDVNTIKIIERNINLTIKKNKITNIQQLYKLYIEYIIDKIENQEIKIFPNKSISTRLKCAHPPPDMSDTSDTSNNTNKKNAIMNIFICLEKCDYYFPFCFNILYAYHFSKPYNILNRYIKELYNNSYADCLDICENGIKYDQFISIKKYYSNLFQNLNRLNLDADKRKENLRFLFEYILQIDVPIDVRIDIFVNKIMRNYKNLEIFCFHELMIALNMCLYNEKIQNYDSKSNMHLYIVNCENIYNLPNNIDANLAKLNTYKHIFKIIYHAKKIHKSYISSINPTNKFNFVNIYLSILKKEENKIDLLNFISKYKLFKYCVFLVKFKNISDKNKSEIIMKFTNYYILDLWGLNKDVDKTIESDNCKIVKKNKIILFLKKFKAQKLKSIIHYIFYKNKLNILTNLLHFLLIHFKHRYIKRFYVLSLVAKYIKIEHIFKKNINKIYKNILPILIQNNHIELAEYIISKNLITFKMYKIYYYAFLNININLCTINESIVGKNKSEQIQKENIYNIQKCIDILKLSIIYRAKNNIKFIYSIFLFITQKLFDTICESLDNNQNHNNIYNTFDYKQNLIRLRTDHFENQKKEIIKYTQNINFQKKHSLFNMFYKNCIYKNSQNVQKNNIIKKYHILDRCTKKDAANVDSSKNINLEINAASGHDRQIKEKKKNRLNMSTDKNVDKQISTNILIYIFYKICFFFYENYKELKSATNLVSNLLPILIYIKMSIKLNIRIKDIIKMNIQYLINKLKKKNYNICNYLIHRIYSCYFYNINTFYILNEYDLFYSFSKKKEIYNKYKMIKNLISLIYRFKSPFNSSENINLTYLEKIKRFYIFNHENMIYIYRNKNINKILYNNLMNMRNENKHIKIKNILNSLYFDTSNFYNFQNENKQIKTTADKVSNIEIANGHIFLNNANEVKLCNFVKKTKNKFKVIRKEKIHEIIQNIRFNIMAFHYELLNKNNTHFYSTLSLFCFFFFDFHFCNNIYKNYKNLSSYLNKYTHIERNIITNNLNVKQVEIFKEIKNQERNYRKNIYSDYFSSYKNNNLINNENIYKIVIRTGKYSYLTYIILTNSEINKIKKERKKTNVRQNIFKYFTIDNINYSSCLQIKKNKKLFISPKYKSKNNVICTNLLDNEQKYIYSFSTPIYINRHVLNEISFSYLYNYCNNIHFKAKDSDIEKVNKFAHKNLFIYLIEIIKNPYVINYNQRYFENVENVENDSYNQGSALNQTLYLRNYCLSIFDKKNKTSDDNNNEHNNEHNNDYDNNNCTDFMNKSGKKANFSQKKNNKLKIKKLASSKTTFIYSNYIRQKKITQITNMFKNKLEIFQRYIICMHNNSLEKNIMQFFISKDVIDYYKYLFYDINNCSYPLCYINPSDNMNIMLQYFKNDINQVSEDIIYFENKKYVNNKINAKKIKIYLFITSLLLPLDSRSLKLTNYNNSKYDDNFIRSLKDYCSLHNLMSLYTKYDLSKSCLKLLIKNDLLSEYFIGIVKRANKYNYIYKIFQNVSNFRNPLLQQKIKCYLLKKKMYNLLYNYVIFSSDYLNAAIISIYHYSIARNIDAKNGHLNNAIVNLTLIVKNLESSKNYKNSNRNIFYDNFIFRNNTNRKKKNRQLYNKSNFNILFDETKKRTNHTIPIELIFRYIDLVILQQQLLQEDLDIHGNIINSKKIDIMFCISLLIYKKIYILADKIINIYQFNYIFTYCLACMFCLLINQNLSFLHNIMNYIKIKLNNNDINIFVLHIIYLYLGYRRKFKFIYEAIQEMHEKEVKPNTTELNNSNTNIPNTPNTPNTCAEKCDKINMPASQISEYDINMNILPEQVNNILTYITDNDFLFYSHVLIYIHNKKEYKNLFKHIKNILFTNIKKNDIYKMIICAYKYISNKKKKNINLSPINKKSNYNFIHDNLSYLKKKKINKISIKEFGNIHQDQNFSTLMSLAKQYPDNIKNKISTEILSIYKNSSIL</sequence>
<feature type="transmembrane region" description="Helical" evidence="2">
    <location>
        <begin position="1313"/>
        <end position="1329"/>
    </location>
</feature>
<feature type="compositionally biased region" description="Basic residues" evidence="1">
    <location>
        <begin position="1116"/>
        <end position="1145"/>
    </location>
</feature>
<protein>
    <submittedName>
        <fullName evidence="3">Uncharacterized protein</fullName>
    </submittedName>
</protein>
<proteinExistence type="predicted"/>
<feature type="region of interest" description="Disordered" evidence="1">
    <location>
        <begin position="1111"/>
        <end position="1154"/>
    </location>
</feature>
<accession>V7PFN4</accession>
<evidence type="ECO:0000256" key="2">
    <source>
        <dbReference type="SAM" id="Phobius"/>
    </source>
</evidence>
<evidence type="ECO:0000313" key="3">
    <source>
        <dbReference type="EMBL" id="ETB58376.1"/>
    </source>
</evidence>
<keyword evidence="2" id="KW-1133">Transmembrane helix</keyword>
<feature type="transmembrane region" description="Helical" evidence="2">
    <location>
        <begin position="1350"/>
        <end position="1375"/>
    </location>
</feature>
<evidence type="ECO:0000256" key="1">
    <source>
        <dbReference type="SAM" id="MobiDB-lite"/>
    </source>
</evidence>
<dbReference type="EMBL" id="KI635789">
    <property type="protein sequence ID" value="ETB58376.1"/>
    <property type="molecule type" value="Genomic_DNA"/>
</dbReference>
<gene>
    <name evidence="3" type="ORF">YYC_03991</name>
</gene>
<dbReference type="OrthoDB" id="372201at2759"/>
<feature type="transmembrane region" description="Helical" evidence="2">
    <location>
        <begin position="3442"/>
        <end position="3461"/>
    </location>
</feature>
<keyword evidence="2" id="KW-0472">Membrane</keyword>
<keyword evidence="4" id="KW-1185">Reference proteome</keyword>
<keyword evidence="2" id="KW-0812">Transmembrane</keyword>
<evidence type="ECO:0000313" key="4">
    <source>
        <dbReference type="Proteomes" id="UP000018538"/>
    </source>
</evidence>
<organism evidence="3 4">
    <name type="scientific">Plasmodium yoelii 17X</name>
    <dbReference type="NCBI Taxonomy" id="1323249"/>
    <lineage>
        <taxon>Eukaryota</taxon>
        <taxon>Sar</taxon>
        <taxon>Alveolata</taxon>
        <taxon>Apicomplexa</taxon>
        <taxon>Aconoidasida</taxon>
        <taxon>Haemosporida</taxon>
        <taxon>Plasmodiidae</taxon>
        <taxon>Plasmodium</taxon>
        <taxon>Plasmodium (Vinckeia)</taxon>
    </lineage>
</organism>
<reference evidence="3 4" key="1">
    <citation type="submission" date="2013-11" db="EMBL/GenBank/DDBJ databases">
        <title>The Genome Sequence of Plasmodium yoelii 17X.</title>
        <authorList>
            <consortium name="The Broad Institute Genomics Platform"/>
            <consortium name="The Broad Institute Genome Sequencing Center for Infectious Disease"/>
            <person name="Neafsey D."/>
            <person name="Adams J."/>
            <person name="Walker B."/>
            <person name="Young S.K."/>
            <person name="Zeng Q."/>
            <person name="Gargeya S."/>
            <person name="Fitzgerald M."/>
            <person name="Haas B."/>
            <person name="Abouelleil A."/>
            <person name="Alvarado L."/>
            <person name="Chapman S.B."/>
            <person name="Gainer-Dewar J."/>
            <person name="Goldberg J."/>
            <person name="Griggs A."/>
            <person name="Gujja S."/>
            <person name="Hansen M."/>
            <person name="Howarth C."/>
            <person name="Imamovic A."/>
            <person name="Ireland A."/>
            <person name="Larimer J."/>
            <person name="McCowan C."/>
            <person name="Murphy C."/>
            <person name="Pearson M."/>
            <person name="Poon T.W."/>
            <person name="Priest M."/>
            <person name="Roberts A."/>
            <person name="Saif S."/>
            <person name="Shea T."/>
            <person name="Sykes S."/>
            <person name="Wortman J."/>
            <person name="Nusbaum C."/>
            <person name="Birren B."/>
        </authorList>
    </citation>
    <scope>NUCLEOTIDE SEQUENCE [LARGE SCALE GENOMIC DNA]</scope>
    <source>
        <strain evidence="3 4">17X</strain>
    </source>
</reference>
<feature type="compositionally biased region" description="Basic and acidic residues" evidence="1">
    <location>
        <begin position="2998"/>
        <end position="3012"/>
    </location>
</feature>
<name>V7PFN4_PLAYE</name>
<feature type="transmembrane region" description="Helical" evidence="2">
    <location>
        <begin position="3482"/>
        <end position="3498"/>
    </location>
</feature>
<feature type="transmembrane region" description="Helical" evidence="2">
    <location>
        <begin position="428"/>
        <end position="447"/>
    </location>
</feature>
<dbReference type="Proteomes" id="UP000018538">
    <property type="component" value="Unassembled WGS sequence"/>
</dbReference>
<feature type="transmembrane region" description="Helical" evidence="2">
    <location>
        <begin position="504"/>
        <end position="523"/>
    </location>
</feature>
<feature type="transmembrane region" description="Helical" evidence="2">
    <location>
        <begin position="1569"/>
        <end position="1588"/>
    </location>
</feature>
<feature type="region of interest" description="Disordered" evidence="1">
    <location>
        <begin position="2998"/>
        <end position="3017"/>
    </location>
</feature>